<dbReference type="Proteomes" id="UP000469452">
    <property type="component" value="Unassembled WGS sequence"/>
</dbReference>
<evidence type="ECO:0000313" key="2">
    <source>
        <dbReference type="Proteomes" id="UP000469452"/>
    </source>
</evidence>
<protein>
    <submittedName>
        <fullName evidence="1">Uncharacterized protein</fullName>
    </submittedName>
</protein>
<evidence type="ECO:0000313" key="1">
    <source>
        <dbReference type="EMBL" id="KAF0721475.1"/>
    </source>
</evidence>
<sequence>MKDDRRHGLHLVDKVIDVVVVVEVFLRDVDGATDMSARKVSIADIHDAHGIPRLGVLYDLDQLLGRDPVDLLRHLVRVKYVHTDGSHVVMNETHWFKLNFTDYGDWSNQL</sequence>
<organism evidence="1 2">
    <name type="scientific">Aphanomyces astaci</name>
    <name type="common">Crayfish plague agent</name>
    <dbReference type="NCBI Taxonomy" id="112090"/>
    <lineage>
        <taxon>Eukaryota</taxon>
        <taxon>Sar</taxon>
        <taxon>Stramenopiles</taxon>
        <taxon>Oomycota</taxon>
        <taxon>Saprolegniomycetes</taxon>
        <taxon>Saprolegniales</taxon>
        <taxon>Verrucalvaceae</taxon>
        <taxon>Aphanomyces</taxon>
    </lineage>
</organism>
<comment type="caution">
    <text evidence="1">The sequence shown here is derived from an EMBL/GenBank/DDBJ whole genome shotgun (WGS) entry which is preliminary data.</text>
</comment>
<name>A0A6A5A017_APHAT</name>
<proteinExistence type="predicted"/>
<reference evidence="1 2" key="1">
    <citation type="submission" date="2019-06" db="EMBL/GenBank/DDBJ databases">
        <title>Genomics analysis of Aphanomyces spp. identifies a new class of oomycete effector associated with host adaptation.</title>
        <authorList>
            <person name="Gaulin E."/>
        </authorList>
    </citation>
    <scope>NUCLEOTIDE SEQUENCE [LARGE SCALE GENOMIC DNA]</scope>
    <source>
        <strain evidence="1 2">E</strain>
    </source>
</reference>
<dbReference type="EMBL" id="VJMI01016022">
    <property type="protein sequence ID" value="KAF0721475.1"/>
    <property type="molecule type" value="Genomic_DNA"/>
</dbReference>
<accession>A0A6A5A017</accession>
<dbReference type="AlphaFoldDB" id="A0A6A5A017"/>
<gene>
    <name evidence="1" type="ORF">AaE_010052</name>
</gene>